<comment type="caution">
    <text evidence="1">The sequence shown here is derived from an EMBL/GenBank/DDBJ whole genome shotgun (WGS) entry which is preliminary data.</text>
</comment>
<keyword evidence="2" id="KW-1185">Reference proteome</keyword>
<reference evidence="1" key="1">
    <citation type="submission" date="2020-05" db="EMBL/GenBank/DDBJ databases">
        <title>Large-scale comparative analyses of tick genomes elucidate their genetic diversity and vector capacities.</title>
        <authorList>
            <person name="Jia N."/>
            <person name="Wang J."/>
            <person name="Shi W."/>
            <person name="Du L."/>
            <person name="Sun Y."/>
            <person name="Zhan W."/>
            <person name="Jiang J."/>
            <person name="Wang Q."/>
            <person name="Zhang B."/>
            <person name="Ji P."/>
            <person name="Sakyi L.B."/>
            <person name="Cui X."/>
            <person name="Yuan T."/>
            <person name="Jiang B."/>
            <person name="Yang W."/>
            <person name="Lam T.T.-Y."/>
            <person name="Chang Q."/>
            <person name="Ding S."/>
            <person name="Wang X."/>
            <person name="Zhu J."/>
            <person name="Ruan X."/>
            <person name="Zhao L."/>
            <person name="Wei J."/>
            <person name="Que T."/>
            <person name="Du C."/>
            <person name="Cheng J."/>
            <person name="Dai P."/>
            <person name="Han X."/>
            <person name="Huang E."/>
            <person name="Gao Y."/>
            <person name="Liu J."/>
            <person name="Shao H."/>
            <person name="Ye R."/>
            <person name="Li L."/>
            <person name="Wei W."/>
            <person name="Wang X."/>
            <person name="Wang C."/>
            <person name="Yang T."/>
            <person name="Huo Q."/>
            <person name="Li W."/>
            <person name="Guo W."/>
            <person name="Chen H."/>
            <person name="Zhou L."/>
            <person name="Ni X."/>
            <person name="Tian J."/>
            <person name="Zhou Y."/>
            <person name="Sheng Y."/>
            <person name="Liu T."/>
            <person name="Pan Y."/>
            <person name="Xia L."/>
            <person name="Li J."/>
            <person name="Zhao F."/>
            <person name="Cao W."/>
        </authorList>
    </citation>
    <scope>NUCLEOTIDE SEQUENCE</scope>
    <source>
        <strain evidence="1">Dsil-2018</strain>
    </source>
</reference>
<protein>
    <submittedName>
        <fullName evidence="1">Uncharacterized protein</fullName>
    </submittedName>
</protein>
<evidence type="ECO:0000313" key="2">
    <source>
        <dbReference type="Proteomes" id="UP000821865"/>
    </source>
</evidence>
<gene>
    <name evidence="1" type="ORF">HPB49_006637</name>
</gene>
<dbReference type="Proteomes" id="UP000821865">
    <property type="component" value="Chromosome 5"/>
</dbReference>
<proteinExistence type="predicted"/>
<dbReference type="EMBL" id="CM023474">
    <property type="protein sequence ID" value="KAH7949249.1"/>
    <property type="molecule type" value="Genomic_DNA"/>
</dbReference>
<name>A0ACB8CQ80_DERSI</name>
<sequence>MTLKNVEATESEASTQFLTDSWPSNDDASTYTSQISSHIEEYQTGWSGKATYSEALLSVQRKQDTIASLDDNLLDLNQDSGTTYFSVSDKNVKPKEVMTPKPAFIADQHQDRQATLRTEPILQSSNDLDREITTIPFSSLNPTSQQRETINGKPVTEFDVKSEDKVKISTVSFLLPATGEDVTTEFVTPETTYSNLEKQEALSTISGLPTVLRQGDKQQFSQSTTPVESDMEEHETTTSLPSEPSLAPSKLERDANFSISTFDVSVQHSTELPSASKTSTDLDAQTEKQTTVAPLPRNTVSEAQTKDVPTADSLSGIPSRQPETDISSPYTFVQSHDQRGTIELSSFLPVYTSTVANLKTVLPPASDVVSQSEQNTHAYLPFPESPTTPNDMYIATTTALPTPTLVNLVEEVETMESTTKDLSLEHQEETTHASEPLFEPSSSLNKQDSTTPSSLIASPFANVELATTTEPTPEEPEGPKIVCYFHAWSFFRRGRGHYTPEDIDPLLCTHIIYACASLDNDSLHIASADYNADIKNNLYNRTLALKAVNRRLKVLLSLGGWDGSTSEDKYSSLAANSTARRSFARHAATFVAEHRFDGLDVDWEYPNCVGGECRDNTPDKRNFVLLLQDIREAFDMFNPPLLLTAAIAGNVEVIRKAYHVAEMFNVTDFVSVMAYDYFGTQNPVVAHYSPLQSATGETNPEMSIEYVVKTLIAMGAPAEKLVLGVPFYARSYTLANPRLNYIGAPAKGKGEPGLVTGTPGILAYYEICSAIKAGGWTTMMDPRAGVYAYSGDQWVCFDGPRSLMRKARFALKMGLAGLMASDLSMDDFRGQCGRKGPLLNAIHRVLYPPKTTAVAKGSG</sequence>
<accession>A0ACB8CQ80</accession>
<evidence type="ECO:0000313" key="1">
    <source>
        <dbReference type="EMBL" id="KAH7949249.1"/>
    </source>
</evidence>
<organism evidence="1 2">
    <name type="scientific">Dermacentor silvarum</name>
    <name type="common">Tick</name>
    <dbReference type="NCBI Taxonomy" id="543639"/>
    <lineage>
        <taxon>Eukaryota</taxon>
        <taxon>Metazoa</taxon>
        <taxon>Ecdysozoa</taxon>
        <taxon>Arthropoda</taxon>
        <taxon>Chelicerata</taxon>
        <taxon>Arachnida</taxon>
        <taxon>Acari</taxon>
        <taxon>Parasitiformes</taxon>
        <taxon>Ixodida</taxon>
        <taxon>Ixodoidea</taxon>
        <taxon>Ixodidae</taxon>
        <taxon>Rhipicephalinae</taxon>
        <taxon>Dermacentor</taxon>
    </lineage>
</organism>